<feature type="domain" description="CobQ/CobB/MinD/ParA nucleotide binding" evidence="1">
    <location>
        <begin position="5"/>
        <end position="178"/>
    </location>
</feature>
<protein>
    <submittedName>
        <fullName evidence="2">Cobyrinic acid a,c-diamide synthase</fullName>
    </submittedName>
</protein>
<reference evidence="2 3" key="1">
    <citation type="journal article" date="2018" name="Arch. Microbiol.">
        <title>New insights into the metabolic potential of the phototrophic purple bacterium Rhodopila globiformis DSM 161(T) from its draft genome sequence and evidence for a vanadium-dependent nitrogenase.</title>
        <authorList>
            <person name="Imhoff J.F."/>
            <person name="Rahn T."/>
            <person name="Kunzel S."/>
            <person name="Neulinger S.C."/>
        </authorList>
    </citation>
    <scope>NUCLEOTIDE SEQUENCE [LARGE SCALE GENOMIC DNA]</scope>
    <source>
        <strain evidence="2 3">DSM 161</strain>
    </source>
</reference>
<accession>A0A2S6NHG4</accession>
<dbReference type="RefSeq" id="WP_104519210.1">
    <property type="nucleotide sequence ID" value="NZ_NHRY01000132.1"/>
</dbReference>
<dbReference type="InterPro" id="IPR002586">
    <property type="entry name" value="CobQ/CobB/MinD/ParA_Nub-bd_dom"/>
</dbReference>
<keyword evidence="3" id="KW-1185">Reference proteome</keyword>
<organism evidence="2 3">
    <name type="scientific">Rhodopila globiformis</name>
    <name type="common">Rhodopseudomonas globiformis</name>
    <dbReference type="NCBI Taxonomy" id="1071"/>
    <lineage>
        <taxon>Bacteria</taxon>
        <taxon>Pseudomonadati</taxon>
        <taxon>Pseudomonadota</taxon>
        <taxon>Alphaproteobacteria</taxon>
        <taxon>Acetobacterales</taxon>
        <taxon>Acetobacteraceae</taxon>
        <taxon>Rhodopila</taxon>
    </lineage>
</organism>
<dbReference type="PANTHER" id="PTHR13696">
    <property type="entry name" value="P-LOOP CONTAINING NUCLEOSIDE TRIPHOSPHATE HYDROLASE"/>
    <property type="match status" value="1"/>
</dbReference>
<proteinExistence type="predicted"/>
<dbReference type="Pfam" id="PF01656">
    <property type="entry name" value="CbiA"/>
    <property type="match status" value="1"/>
</dbReference>
<evidence type="ECO:0000313" key="3">
    <source>
        <dbReference type="Proteomes" id="UP000239724"/>
    </source>
</evidence>
<evidence type="ECO:0000259" key="1">
    <source>
        <dbReference type="Pfam" id="PF01656"/>
    </source>
</evidence>
<dbReference type="NCBIfam" id="NF041546">
    <property type="entry name" value="ParA_partition"/>
    <property type="match status" value="1"/>
</dbReference>
<dbReference type="OrthoDB" id="9804460at2"/>
<gene>
    <name evidence="2" type="ORF">CCS01_12625</name>
</gene>
<dbReference type="InterPro" id="IPR027417">
    <property type="entry name" value="P-loop_NTPase"/>
</dbReference>
<dbReference type="AlphaFoldDB" id="A0A2S6NHG4"/>
<dbReference type="CDD" id="cd02042">
    <property type="entry name" value="ParAB_family"/>
    <property type="match status" value="1"/>
</dbReference>
<sequence>MAVVITVAQQKGGTGKTTLAANLGAALAATRRVALLDIDPQHSLTRWHALRPADAAKLTFSDVSGWRVRGELDRLTAAHDVVLIDSPPQIDTDARLAIRAADMVLVPVQPSPPDVWAAEGTLKLAADEKRPAALVLNRVPAAGKLRETVAAQLGASGNRLLAATIGNRTGFATAFAAGLGITEAAPRSIAANELRALLTELLEMVG</sequence>
<dbReference type="Gene3D" id="3.40.50.300">
    <property type="entry name" value="P-loop containing nucleotide triphosphate hydrolases"/>
    <property type="match status" value="1"/>
</dbReference>
<dbReference type="InterPro" id="IPR048089">
    <property type="entry name" value="McdA"/>
</dbReference>
<name>A0A2S6NHG4_RHOGL</name>
<dbReference type="PIRSF" id="PIRSF009320">
    <property type="entry name" value="Nuc_binding_HP_1000"/>
    <property type="match status" value="1"/>
</dbReference>
<evidence type="ECO:0000313" key="2">
    <source>
        <dbReference type="EMBL" id="PPQ34053.1"/>
    </source>
</evidence>
<comment type="caution">
    <text evidence="2">The sequence shown here is derived from an EMBL/GenBank/DDBJ whole genome shotgun (WGS) entry which is preliminary data.</text>
</comment>
<dbReference type="Proteomes" id="UP000239724">
    <property type="component" value="Unassembled WGS sequence"/>
</dbReference>
<dbReference type="SUPFAM" id="SSF52540">
    <property type="entry name" value="P-loop containing nucleoside triphosphate hydrolases"/>
    <property type="match status" value="1"/>
</dbReference>
<dbReference type="PANTHER" id="PTHR13696:SF96">
    <property type="entry name" value="COBQ_COBB_MIND_PARA NUCLEOTIDE BINDING DOMAIN-CONTAINING PROTEIN"/>
    <property type="match status" value="1"/>
</dbReference>
<dbReference type="InterPro" id="IPR050678">
    <property type="entry name" value="DNA_Partitioning_ATPase"/>
</dbReference>
<dbReference type="EMBL" id="NHRY01000132">
    <property type="protein sequence ID" value="PPQ34053.1"/>
    <property type="molecule type" value="Genomic_DNA"/>
</dbReference>